<comment type="similarity">
    <text evidence="2">Belongs to the HAD-like hydrolase superfamily. CbbY/CbbZ/Gph/YieH family.</text>
</comment>
<dbReference type="InterPro" id="IPR006439">
    <property type="entry name" value="HAD-SF_hydro_IA"/>
</dbReference>
<dbReference type="SFLD" id="SFLDS00003">
    <property type="entry name" value="Haloacid_Dehalogenase"/>
    <property type="match status" value="1"/>
</dbReference>
<dbReference type="InterPro" id="IPR023214">
    <property type="entry name" value="HAD_sf"/>
</dbReference>
<evidence type="ECO:0000256" key="4">
    <source>
        <dbReference type="ARBA" id="ARBA00022842"/>
    </source>
</evidence>
<dbReference type="EMBL" id="JBHSQB010000004">
    <property type="protein sequence ID" value="MFC6095997.1"/>
    <property type="molecule type" value="Genomic_DNA"/>
</dbReference>
<evidence type="ECO:0000256" key="1">
    <source>
        <dbReference type="ARBA" id="ARBA00001946"/>
    </source>
</evidence>
<dbReference type="Gene3D" id="3.40.50.1000">
    <property type="entry name" value="HAD superfamily/HAD-like"/>
    <property type="match status" value="1"/>
</dbReference>
<dbReference type="RefSeq" id="WP_379790751.1">
    <property type="nucleotide sequence ID" value="NZ_JBHSQB010000004.1"/>
</dbReference>
<dbReference type="Gene3D" id="1.10.150.240">
    <property type="entry name" value="Putative phosphatase, domain 2"/>
    <property type="match status" value="1"/>
</dbReference>
<evidence type="ECO:0000256" key="2">
    <source>
        <dbReference type="ARBA" id="ARBA00006171"/>
    </source>
</evidence>
<organism evidence="5 6">
    <name type="scientific">Flavobacterium qiangtangense</name>
    <dbReference type="NCBI Taxonomy" id="1442595"/>
    <lineage>
        <taxon>Bacteria</taxon>
        <taxon>Pseudomonadati</taxon>
        <taxon>Bacteroidota</taxon>
        <taxon>Flavobacteriia</taxon>
        <taxon>Flavobacteriales</taxon>
        <taxon>Flavobacteriaceae</taxon>
        <taxon>Flavobacterium</taxon>
    </lineage>
</organism>
<evidence type="ECO:0000313" key="6">
    <source>
        <dbReference type="Proteomes" id="UP001596287"/>
    </source>
</evidence>
<dbReference type="NCBIfam" id="TIGR01509">
    <property type="entry name" value="HAD-SF-IA-v3"/>
    <property type="match status" value="1"/>
</dbReference>
<dbReference type="InterPro" id="IPR041492">
    <property type="entry name" value="HAD_2"/>
</dbReference>
<dbReference type="Proteomes" id="UP001596287">
    <property type="component" value="Unassembled WGS sequence"/>
</dbReference>
<dbReference type="InterPro" id="IPR051600">
    <property type="entry name" value="Beta-PGM-like"/>
</dbReference>
<keyword evidence="5" id="KW-0378">Hydrolase</keyword>
<dbReference type="SFLD" id="SFLDG01135">
    <property type="entry name" value="C1.5.6:_HAD__Beta-PGM__Phospha"/>
    <property type="match status" value="1"/>
</dbReference>
<evidence type="ECO:0000313" key="5">
    <source>
        <dbReference type="EMBL" id="MFC6095997.1"/>
    </source>
</evidence>
<dbReference type="SFLD" id="SFLDG01129">
    <property type="entry name" value="C1.5:_HAD__Beta-PGM__Phosphata"/>
    <property type="match status" value="1"/>
</dbReference>
<dbReference type="CDD" id="cd07526">
    <property type="entry name" value="HAD_BPGM_like"/>
    <property type="match status" value="1"/>
</dbReference>
<accession>A0ABW1PM12</accession>
<dbReference type="PANTHER" id="PTHR46193:SF10">
    <property type="entry name" value="6-PHOSPHOGLUCONATE PHOSPHATASE"/>
    <property type="match status" value="1"/>
</dbReference>
<dbReference type="InterPro" id="IPR036412">
    <property type="entry name" value="HAD-like_sf"/>
</dbReference>
<name>A0ABW1PM12_9FLAO</name>
<gene>
    <name evidence="5" type="ORF">ACFPVY_05015</name>
</gene>
<dbReference type="Pfam" id="PF13419">
    <property type="entry name" value="HAD_2"/>
    <property type="match status" value="1"/>
</dbReference>
<comment type="cofactor">
    <cofactor evidence="1">
        <name>Mg(2+)</name>
        <dbReference type="ChEBI" id="CHEBI:18420"/>
    </cofactor>
</comment>
<dbReference type="GO" id="GO:0016787">
    <property type="term" value="F:hydrolase activity"/>
    <property type="evidence" value="ECO:0007669"/>
    <property type="project" value="UniProtKB-KW"/>
</dbReference>
<comment type="caution">
    <text evidence="5">The sequence shown here is derived from an EMBL/GenBank/DDBJ whole genome shotgun (WGS) entry which is preliminary data.</text>
</comment>
<reference evidence="6" key="1">
    <citation type="journal article" date="2019" name="Int. J. Syst. Evol. Microbiol.">
        <title>The Global Catalogue of Microorganisms (GCM) 10K type strain sequencing project: providing services to taxonomists for standard genome sequencing and annotation.</title>
        <authorList>
            <consortium name="The Broad Institute Genomics Platform"/>
            <consortium name="The Broad Institute Genome Sequencing Center for Infectious Disease"/>
            <person name="Wu L."/>
            <person name="Ma J."/>
        </authorList>
    </citation>
    <scope>NUCLEOTIDE SEQUENCE [LARGE SCALE GENOMIC DNA]</scope>
    <source>
        <strain evidence="6">CCUG 49679</strain>
    </source>
</reference>
<dbReference type="PANTHER" id="PTHR46193">
    <property type="entry name" value="6-PHOSPHOGLUCONATE PHOSPHATASE"/>
    <property type="match status" value="1"/>
</dbReference>
<keyword evidence="4" id="KW-0460">Magnesium</keyword>
<protein>
    <submittedName>
        <fullName evidence="5">HAD family hydrolase</fullName>
    </submittedName>
</protein>
<dbReference type="InterPro" id="IPR023198">
    <property type="entry name" value="PGP-like_dom2"/>
</dbReference>
<keyword evidence="6" id="KW-1185">Reference proteome</keyword>
<dbReference type="SUPFAM" id="SSF56784">
    <property type="entry name" value="HAD-like"/>
    <property type="match status" value="1"/>
</dbReference>
<evidence type="ECO:0000256" key="3">
    <source>
        <dbReference type="ARBA" id="ARBA00022723"/>
    </source>
</evidence>
<proteinExistence type="inferred from homology"/>
<keyword evidence="3" id="KW-0479">Metal-binding</keyword>
<sequence>MESKSAQKYECIIFDCDNVLVDTEAIMLSVLVEIVKDFGVNMTVEEAVYKFCGKPMQEIISNLEAIANSKFPEDFESRYRAISYEKFRKELQPKDGVQELLAKIEVPFCVASNGPRQKIELNLGLTGLLQFFTPETIFSAYDINHWKPDPQIYIHASKAMGFLPSQCVVIEDSLPGIEAGIKGGFKVYGLSNGFNHQELAEKGAIVFNDMRELNTLLRIKK</sequence>